<evidence type="ECO:0000313" key="11">
    <source>
        <dbReference type="Proteomes" id="UP000033140"/>
    </source>
</evidence>
<dbReference type="PROSITE" id="PS50190">
    <property type="entry name" value="SEC7"/>
    <property type="match status" value="1"/>
</dbReference>
<dbReference type="InterPro" id="IPR032691">
    <property type="entry name" value="Mon2/Sec7/BIG1-like_HUS"/>
</dbReference>
<evidence type="ECO:0000256" key="4">
    <source>
        <dbReference type="ARBA" id="ARBA00023136"/>
    </source>
</evidence>
<dbReference type="CDD" id="cd00171">
    <property type="entry name" value="Sec7"/>
    <property type="match status" value="1"/>
</dbReference>
<evidence type="ECO:0000256" key="6">
    <source>
        <dbReference type="ARBA" id="ARBA00049643"/>
    </source>
</evidence>
<dbReference type="STRING" id="698492.A0A0E9N9J3"/>
<dbReference type="Pfam" id="PF01369">
    <property type="entry name" value="Sec7"/>
    <property type="match status" value="1"/>
</dbReference>
<feature type="region of interest" description="Disordered" evidence="8">
    <location>
        <begin position="807"/>
        <end position="853"/>
    </location>
</feature>
<dbReference type="SMART" id="SM00222">
    <property type="entry name" value="Sec7"/>
    <property type="match status" value="1"/>
</dbReference>
<dbReference type="GO" id="GO:0032012">
    <property type="term" value="P:regulation of ARF protein signal transduction"/>
    <property type="evidence" value="ECO:0007669"/>
    <property type="project" value="InterPro"/>
</dbReference>
<reference evidence="10 11" key="3">
    <citation type="journal article" date="2015" name="Genome Announc.">
        <title>Draft Genome Sequence of the Archiascomycetous Yeast Saitoella complicata.</title>
        <authorList>
            <person name="Yamauchi K."/>
            <person name="Kondo S."/>
            <person name="Hamamoto M."/>
            <person name="Takahashi Y."/>
            <person name="Ogura Y."/>
            <person name="Hayashi T."/>
            <person name="Nishida H."/>
        </authorList>
    </citation>
    <scope>NUCLEOTIDE SEQUENCE [LARGE SCALE GENOMIC DNA]</scope>
    <source>
        <strain evidence="10 11">NRRL Y-17804</strain>
    </source>
</reference>
<dbReference type="PANTHER" id="PTHR10663">
    <property type="entry name" value="GUANYL-NUCLEOTIDE EXCHANGE FACTOR"/>
    <property type="match status" value="1"/>
</dbReference>
<comment type="caution">
    <text evidence="10">The sequence shown here is derived from an EMBL/GenBank/DDBJ whole genome shotgun (WGS) entry which is preliminary data.</text>
</comment>
<dbReference type="GO" id="GO:0012507">
    <property type="term" value="C:ER to Golgi transport vesicle membrane"/>
    <property type="evidence" value="ECO:0007669"/>
    <property type="project" value="UniProtKB-SubCell"/>
</dbReference>
<dbReference type="InterPro" id="IPR035999">
    <property type="entry name" value="Sec7_dom_sf"/>
</dbReference>
<keyword evidence="5" id="KW-0968">Cytoplasmic vesicle</keyword>
<keyword evidence="1" id="KW-0813">Transport</keyword>
<dbReference type="Gene3D" id="1.10.220.20">
    <property type="match status" value="1"/>
</dbReference>
<protein>
    <recommendedName>
        <fullName evidence="9">SEC7 domain-containing protein</fullName>
    </recommendedName>
</protein>
<feature type="domain" description="SEC7" evidence="9">
    <location>
        <begin position="856"/>
        <end position="1044"/>
    </location>
</feature>
<dbReference type="Pfam" id="PF20252">
    <property type="entry name" value="BIG2_C"/>
    <property type="match status" value="1"/>
</dbReference>
<dbReference type="GO" id="GO:0030663">
    <property type="term" value="C:COPI-coated vesicle membrane"/>
    <property type="evidence" value="ECO:0007669"/>
    <property type="project" value="UniProtKB-SubCell"/>
</dbReference>
<dbReference type="InterPro" id="IPR032629">
    <property type="entry name" value="DCB_dom"/>
</dbReference>
<dbReference type="Gene3D" id="1.10.1000.11">
    <property type="entry name" value="Arf Nucleotide-binding Site Opener,domain 2"/>
    <property type="match status" value="1"/>
</dbReference>
<keyword evidence="2" id="KW-0963">Cytoplasm</keyword>
<accession>A0A0E9N9J3</accession>
<dbReference type="InterPro" id="IPR016024">
    <property type="entry name" value="ARM-type_fold"/>
</dbReference>
<dbReference type="InterPro" id="IPR046455">
    <property type="entry name" value="Sec7/BIG1-like_C"/>
</dbReference>
<feature type="region of interest" description="Disordered" evidence="8">
    <location>
        <begin position="158"/>
        <end position="255"/>
    </location>
</feature>
<dbReference type="InterPro" id="IPR023394">
    <property type="entry name" value="Sec7_C_sf"/>
</dbReference>
<reference evidence="10 11" key="1">
    <citation type="journal article" date="2011" name="J. Gen. Appl. Microbiol.">
        <title>Draft genome sequencing of the enigmatic yeast Saitoella complicata.</title>
        <authorList>
            <person name="Nishida H."/>
            <person name="Hamamoto M."/>
            <person name="Sugiyama J."/>
        </authorList>
    </citation>
    <scope>NUCLEOTIDE SEQUENCE [LARGE SCALE GENOMIC DNA]</scope>
    <source>
        <strain evidence="10 11">NRRL Y-17804</strain>
    </source>
</reference>
<gene>
    <name evidence="10" type="ORF">G7K_0792-t1</name>
</gene>
<dbReference type="FunFam" id="1.10.1000.11:FF:000003">
    <property type="entry name" value="Brefeldin A-inhibited guanine nucleotide-exchange protein 1"/>
    <property type="match status" value="1"/>
</dbReference>
<keyword evidence="11" id="KW-1185">Reference proteome</keyword>
<evidence type="ECO:0000256" key="8">
    <source>
        <dbReference type="SAM" id="MobiDB-lite"/>
    </source>
</evidence>
<proteinExistence type="predicted"/>
<dbReference type="SUPFAM" id="SSF48425">
    <property type="entry name" value="Sec7 domain"/>
    <property type="match status" value="1"/>
</dbReference>
<feature type="compositionally biased region" description="Pro residues" evidence="8">
    <location>
        <begin position="216"/>
        <end position="233"/>
    </location>
</feature>
<evidence type="ECO:0000256" key="1">
    <source>
        <dbReference type="ARBA" id="ARBA00022448"/>
    </source>
</evidence>
<evidence type="ECO:0000256" key="5">
    <source>
        <dbReference type="ARBA" id="ARBA00023329"/>
    </source>
</evidence>
<keyword evidence="3" id="KW-0653">Protein transport</keyword>
<feature type="compositionally biased region" description="Low complexity" evidence="8">
    <location>
        <begin position="717"/>
        <end position="750"/>
    </location>
</feature>
<evidence type="ECO:0000313" key="10">
    <source>
        <dbReference type="EMBL" id="GAO46562.1"/>
    </source>
</evidence>
<dbReference type="Proteomes" id="UP000033140">
    <property type="component" value="Unassembled WGS sequence"/>
</dbReference>
<dbReference type="OMA" id="EVMCAYI"/>
<evidence type="ECO:0000259" key="9">
    <source>
        <dbReference type="PROSITE" id="PS50190"/>
    </source>
</evidence>
<feature type="compositionally biased region" description="Polar residues" evidence="8">
    <location>
        <begin position="236"/>
        <end position="246"/>
    </location>
</feature>
<keyword evidence="4" id="KW-0472">Membrane</keyword>
<dbReference type="GO" id="GO:0015031">
    <property type="term" value="P:protein transport"/>
    <property type="evidence" value="ECO:0007669"/>
    <property type="project" value="UniProtKB-KW"/>
</dbReference>
<feature type="region of interest" description="Disordered" evidence="8">
    <location>
        <begin position="1255"/>
        <end position="1279"/>
    </location>
</feature>
<dbReference type="GO" id="GO:0005085">
    <property type="term" value="F:guanyl-nucleotide exchange factor activity"/>
    <property type="evidence" value="ECO:0007669"/>
    <property type="project" value="InterPro"/>
</dbReference>
<evidence type="ECO:0000256" key="2">
    <source>
        <dbReference type="ARBA" id="ARBA00022490"/>
    </source>
</evidence>
<dbReference type="FunFam" id="1.10.220.20:FF:000002">
    <property type="entry name" value="Brefeldin A-inhibited guanine nucleotide-exchange protein 1"/>
    <property type="match status" value="1"/>
</dbReference>
<dbReference type="InterPro" id="IPR000904">
    <property type="entry name" value="Sec7_dom"/>
</dbReference>
<dbReference type="EMBL" id="BACD03000004">
    <property type="protein sequence ID" value="GAO46562.1"/>
    <property type="molecule type" value="Genomic_DNA"/>
</dbReference>
<feature type="compositionally biased region" description="Polar residues" evidence="8">
    <location>
        <begin position="823"/>
        <end position="836"/>
    </location>
</feature>
<comment type="subcellular location">
    <subcellularLocation>
        <location evidence="7">Cytoplasmic vesicle</location>
        <location evidence="7">COPI-coated vesicle membrane</location>
    </subcellularLocation>
    <subcellularLocation>
        <location evidence="6">Cytoplasmic vesicle</location>
        <location evidence="6">COPII-coated vesicle membrane</location>
    </subcellularLocation>
</comment>
<feature type="region of interest" description="Disordered" evidence="8">
    <location>
        <begin position="715"/>
        <end position="750"/>
    </location>
</feature>
<reference evidence="10 11" key="2">
    <citation type="journal article" date="2014" name="J. Gen. Appl. Microbiol.">
        <title>The early diverging ascomycetous budding yeast Saitoella complicata has three histone deacetylases belonging to the Clr6, Hos2, and Rpd3 lineages.</title>
        <authorList>
            <person name="Nishida H."/>
            <person name="Matsumoto T."/>
            <person name="Kondo S."/>
            <person name="Hamamoto M."/>
            <person name="Yoshikawa H."/>
        </authorList>
    </citation>
    <scope>NUCLEOTIDE SEQUENCE [LARGE SCALE GENOMIC DNA]</scope>
    <source>
        <strain evidence="10 11">NRRL Y-17804</strain>
    </source>
</reference>
<name>A0A0E9N9J3_SAICN</name>
<organism evidence="10 11">
    <name type="scientific">Saitoella complicata (strain BCRC 22490 / CBS 7301 / JCM 7358 / NBRC 10748 / NRRL Y-17804)</name>
    <dbReference type="NCBI Taxonomy" id="698492"/>
    <lineage>
        <taxon>Eukaryota</taxon>
        <taxon>Fungi</taxon>
        <taxon>Dikarya</taxon>
        <taxon>Ascomycota</taxon>
        <taxon>Taphrinomycotina</taxon>
        <taxon>Taphrinomycotina incertae sedis</taxon>
        <taxon>Saitoella</taxon>
    </lineage>
</organism>
<evidence type="ECO:0000256" key="7">
    <source>
        <dbReference type="ARBA" id="ARBA00060451"/>
    </source>
</evidence>
<dbReference type="SUPFAM" id="SSF48371">
    <property type="entry name" value="ARM repeat"/>
    <property type="match status" value="1"/>
</dbReference>
<dbReference type="PANTHER" id="PTHR10663:SF375">
    <property type="entry name" value="LD29171P"/>
    <property type="match status" value="1"/>
</dbReference>
<sequence length="2011" mass="222289">MGPKLALKASPRGCVADVGLRQGRLCRCDTLRLSIIYTAKVKLLALEKPFMSDLAEQLPAEAASAEDVTHVNGNSDPALELEVQGNVKAEASNGDEEITGDISTAAEEAPPTTIGLGIVTEKSDDASADMAEFDAPATIEAQAEEDMGVMEEVNLNTDPMTSSSVEKDEPETDEQTASLNAESPTPAPEETPRPSNIVIEPPTAGEVLSTGEPLTPSIPPGTPRAPVAVPPSPSRQSTRPHTSSGHSTMSVTNGSSTSSSILFVVQALESIAASKEGKRKGLLRDATVKALDAIRDHKPSMPPIEIMFAPLEYAARSGSVNVQITALDSIAKLISYSYLPATIPRPPPADPSSIVPAQRAQAPTKPLLERAVDVVCACFSGEGTDERVSLQIVKALSAAVLNSPGGPVLHQASLLQAVRQVYNIFLLSRGPANQMVAQGTLTQMVTAVFSRVRTTPVNKSTISVPATEEAIEEGGESAAATADQSEPVTLASFENRKSFDKERPAGLDLGEDDADDDMNEDEAYVKDAFLVFRAMCKLAVKPAGSDGHDLRSHPMRSKLLALHIILTILNEHVAVFTSPHVVIRSSSTNEATHFVHAVKQYLCLCLSRNAASPVPQVFEVSCEIFYRMLRDMRQVLKKAIELFLNEIYLPILEMRNSSLAQKQYLLGVLARVCEDPRALVEVYLNYDCDQEAIDNMYERIMNVLSKITTTPVRLTPQQQQAQAQQEAGAASGSLTPSLQSTPSTPHLSTASFSTTATTVDPALPIEYQLKRQSLECLVTVLRSLVSWSQQGIAAAQATLEAAAEEAGEDAMGEAGLGEESKSRPSFQHSISGVGTPNSGGDGTGFTSPRLQDDPDQFETLKQRKTLLSEAIRKFNFKPKRGVAALKETGFIRSDEPEEIARFLLTTEGLNKAMVGEFLGEGEPENIAIMHAFVDAMDFTKTKFVDALRRFLQSFRLPGEAQKIDRFMLKFAERYMQGNPNAFANADTAYVLAYSVIMLNTDAHNPQIKNRMTKQDFIKNNRGINDNADLPPEYLGAIYDEIQVNEIVMKDEQDAQLMNAAPLVQPAQGFAANISTALATVGRDLQREAYVLASEEMANKTEALFKNLIREQRRGKSQSPATFYSASHFKHVRPMFEVAWMPMLAALSSCMQENDSLETIQVCMEGFKHAIRIVCLFDLELARNAFVTTLANFTHLNNLGEMRFKNVEAMKALLDIALTEGNNLRGSWKDVLFCVSQLERFQLISSGVDAVAIPEVSRARPQQRTSGDSGRPRASMQLSRAAVTRPRSNSTLSYVREVAEETRSIEVTIAVDKIFTNSALLTGEAIVDFVKALSEVSWEEIQSSGHTDNPRMFSLQKVVEISYYNMGRIRMQWSNIWAVLGEHFNQVGCHRNTNVAFFALDSLRQLSMRFLEIEELPLFKFQKDFLKPFEYVMSHTETLDVKDMILRCLLQMVQARSENIKSGWRTMFGVLSFAAKEQQESVTTFTFDIVKRVYREKLGVIIAQGSFQDLVVCLSEVAKNQRFQKLSLQALEALKATIPNMLVSPECPLSKDYKPSKEAERTNTEDPMVKFWYPILFAFHDILMTGEDLEVRSKALRYLFDTLTQYGGDFTPEFWDTVCRQLLFPIFIALKSKSEMAKFNTQEDMSVWLSTTMIQALRNLVSLFTHYFGTLEHMLEGLLELLVSCICQENDTLARIGTSCLQQLIIQSVNKLQKEHWAKIVGTFVSLFDTTTAYQLFAHGKAAEEANAIANESNPGDLRISGVGQGQGEGEGDGEVNLGISKADEKDLENFSRPADASPTVSANRKKEFKQIIVKCVLQLLLIDTVAELLENDDVYSMIPSSELLNLMQVLRKSFQFARKFNNDKELRMHLWKIGFMKQLPNLLKQESSSAATYIAVLLRMYNDTNPDRVESKDNVEEALLPLSIDIVQGYSALDEETEQRHIAAWRPVVVEILTGYTQFSDEDFKRHLSTLYPLGVALLNRELGLEVRFALQGMLKRAGMMFLKGKGKDVA</sequence>
<evidence type="ECO:0000256" key="3">
    <source>
        <dbReference type="ARBA" id="ARBA00022927"/>
    </source>
</evidence>
<dbReference type="Pfam" id="PF12783">
    <property type="entry name" value="Sec7-like_HUS"/>
    <property type="match status" value="1"/>
</dbReference>
<dbReference type="InterPro" id="IPR015403">
    <property type="entry name" value="Mon2/Sec7/BIG1-like_HDS"/>
</dbReference>
<dbReference type="Pfam" id="PF16213">
    <property type="entry name" value="DCB"/>
    <property type="match status" value="1"/>
</dbReference>
<dbReference type="Pfam" id="PF09324">
    <property type="entry name" value="Sec7-like_HDS"/>
    <property type="match status" value="1"/>
</dbReference>
<feature type="region of interest" description="Disordered" evidence="8">
    <location>
        <begin position="460"/>
        <end position="495"/>
    </location>
</feature>